<dbReference type="Pfam" id="PF00583">
    <property type="entry name" value="Acetyltransf_1"/>
    <property type="match status" value="1"/>
</dbReference>
<sequence length="240" mass="27850">MSYTTKILKWESDFFNKKIGEIHIEGLLKSPIALDSDYNFELIVVKQDKKTEVTILGYTQRYTEEKIVFSKRIEYSESPLLSKAILDTDDLPIKPDLLFNLAYESGKYSRFKCDAFFKDSEFERLYQAWVINSVNKTFGHKVFYIVDKQMPIAFATLNLNDSIGQIGLIAVDEQYQGQGLGKQLLTHIEMYCASQHIPTLNIPTQGQNKNAVGFYKKLGYNIIQREIIQHFWLKQNYDSI</sequence>
<keyword evidence="2" id="KW-0012">Acyltransferase</keyword>
<dbReference type="PANTHER" id="PTHR43420:SF47">
    <property type="entry name" value="N-ACETYLTRANSFERASE DOMAIN-CONTAINING PROTEIN"/>
    <property type="match status" value="1"/>
</dbReference>
<dbReference type="EMBL" id="NGJN01000002">
    <property type="protein sequence ID" value="OZV70037.1"/>
    <property type="molecule type" value="Genomic_DNA"/>
</dbReference>
<dbReference type="AlphaFoldDB" id="A0A265UY94"/>
<comment type="caution">
    <text evidence="4">The sequence shown here is derived from an EMBL/GenBank/DDBJ whole genome shotgun (WGS) entry which is preliminary data.</text>
</comment>
<dbReference type="InterPro" id="IPR016181">
    <property type="entry name" value="Acyl_CoA_acyltransferase"/>
</dbReference>
<dbReference type="Proteomes" id="UP000216840">
    <property type="component" value="Unassembled WGS sequence"/>
</dbReference>
<protein>
    <recommendedName>
        <fullName evidence="3">N-acetyltransferase domain-containing protein</fullName>
    </recommendedName>
</protein>
<evidence type="ECO:0000259" key="3">
    <source>
        <dbReference type="PROSITE" id="PS51186"/>
    </source>
</evidence>
<dbReference type="GO" id="GO:0016747">
    <property type="term" value="F:acyltransferase activity, transferring groups other than amino-acyl groups"/>
    <property type="evidence" value="ECO:0007669"/>
    <property type="project" value="InterPro"/>
</dbReference>
<dbReference type="OrthoDB" id="1342666at2"/>
<feature type="domain" description="N-acetyltransferase" evidence="3">
    <location>
        <begin position="86"/>
        <end position="238"/>
    </location>
</feature>
<dbReference type="PROSITE" id="PS51186">
    <property type="entry name" value="GNAT"/>
    <property type="match status" value="1"/>
</dbReference>
<dbReference type="InterPro" id="IPR050680">
    <property type="entry name" value="YpeA/RimI_acetyltransf"/>
</dbReference>
<accession>A0A265UY94</accession>
<proteinExistence type="predicted"/>
<dbReference type="RefSeq" id="WP_094967626.1">
    <property type="nucleotide sequence ID" value="NZ_NGJN01000002.1"/>
</dbReference>
<dbReference type="CDD" id="cd04301">
    <property type="entry name" value="NAT_SF"/>
    <property type="match status" value="1"/>
</dbReference>
<keyword evidence="5" id="KW-1185">Reference proteome</keyword>
<evidence type="ECO:0000313" key="5">
    <source>
        <dbReference type="Proteomes" id="UP000216840"/>
    </source>
</evidence>
<evidence type="ECO:0000313" key="4">
    <source>
        <dbReference type="EMBL" id="OZV70037.1"/>
    </source>
</evidence>
<dbReference type="InterPro" id="IPR000182">
    <property type="entry name" value="GNAT_dom"/>
</dbReference>
<keyword evidence="1" id="KW-0808">Transferase</keyword>
<gene>
    <name evidence="4" type="ORF">CA834_05310</name>
</gene>
<name>A0A265UY94_9FLAO</name>
<organism evidence="4 5">
    <name type="scientific">Winogradskyella aurantia</name>
    <dbReference type="NCBI Taxonomy" id="1915063"/>
    <lineage>
        <taxon>Bacteria</taxon>
        <taxon>Pseudomonadati</taxon>
        <taxon>Bacteroidota</taxon>
        <taxon>Flavobacteriia</taxon>
        <taxon>Flavobacteriales</taxon>
        <taxon>Flavobacteriaceae</taxon>
        <taxon>Winogradskyella</taxon>
    </lineage>
</organism>
<evidence type="ECO:0000256" key="1">
    <source>
        <dbReference type="ARBA" id="ARBA00022679"/>
    </source>
</evidence>
<dbReference type="Gene3D" id="3.40.630.30">
    <property type="match status" value="1"/>
</dbReference>
<dbReference type="PANTHER" id="PTHR43420">
    <property type="entry name" value="ACETYLTRANSFERASE"/>
    <property type="match status" value="1"/>
</dbReference>
<evidence type="ECO:0000256" key="2">
    <source>
        <dbReference type="ARBA" id="ARBA00023315"/>
    </source>
</evidence>
<dbReference type="SUPFAM" id="SSF55729">
    <property type="entry name" value="Acyl-CoA N-acyltransferases (Nat)"/>
    <property type="match status" value="1"/>
</dbReference>
<reference evidence="4 5" key="1">
    <citation type="submission" date="2017-05" db="EMBL/GenBank/DDBJ databases">
        <title>The draft genome sequence of Idiomarina salinarum WNB302.</title>
        <authorList>
            <person name="Sun Y."/>
            <person name="Chen B."/>
            <person name="Du Z."/>
        </authorList>
    </citation>
    <scope>NUCLEOTIDE SEQUENCE [LARGE SCALE GENOMIC DNA]</scope>
    <source>
        <strain evidence="4 5">WNB302</strain>
    </source>
</reference>